<comment type="caution">
    <text evidence="2">The sequence shown here is derived from an EMBL/GenBank/DDBJ whole genome shotgun (WGS) entry which is preliminary data.</text>
</comment>
<dbReference type="Pfam" id="PF00085">
    <property type="entry name" value="Thioredoxin"/>
    <property type="match status" value="1"/>
</dbReference>
<gene>
    <name evidence="2" type="ORF">GCM10025751_07890</name>
</gene>
<dbReference type="Gene3D" id="3.40.30.10">
    <property type="entry name" value="Glutaredoxin"/>
    <property type="match status" value="1"/>
</dbReference>
<sequence length="139" mass="15357">MPEETVVYHVPDQAKRMESTEPNPTWDASAHSETVGAIEAGVGEVTYRVWGADWCGDCRSALPDFFAALDAAGVPDDEMRVYEVDRDKNGELTEEYDVTLIPTIVAERGDEEIARFEESESRPAAEFVAEKLLESDVSA</sequence>
<dbReference type="SUPFAM" id="SSF52833">
    <property type="entry name" value="Thioredoxin-like"/>
    <property type="match status" value="1"/>
</dbReference>
<dbReference type="CDD" id="cd02947">
    <property type="entry name" value="TRX_family"/>
    <property type="match status" value="1"/>
</dbReference>
<feature type="domain" description="Thioredoxin" evidence="1">
    <location>
        <begin position="52"/>
        <end position="121"/>
    </location>
</feature>
<evidence type="ECO:0000313" key="2">
    <source>
        <dbReference type="EMBL" id="GAA5043325.1"/>
    </source>
</evidence>
<dbReference type="InterPro" id="IPR013766">
    <property type="entry name" value="Thioredoxin_domain"/>
</dbReference>
<evidence type="ECO:0000313" key="3">
    <source>
        <dbReference type="Proteomes" id="UP001501729"/>
    </source>
</evidence>
<name>A0AAV3UCQ0_9EURY</name>
<dbReference type="InterPro" id="IPR036249">
    <property type="entry name" value="Thioredoxin-like_sf"/>
</dbReference>
<dbReference type="AlphaFoldDB" id="A0AAV3UCQ0"/>
<protein>
    <submittedName>
        <fullName evidence="2">Thioredoxin family protein</fullName>
    </submittedName>
</protein>
<reference evidence="2 3" key="1">
    <citation type="journal article" date="2019" name="Int. J. Syst. Evol. Microbiol.">
        <title>The Global Catalogue of Microorganisms (GCM) 10K type strain sequencing project: providing services to taxonomists for standard genome sequencing and annotation.</title>
        <authorList>
            <consortium name="The Broad Institute Genomics Platform"/>
            <consortium name="The Broad Institute Genome Sequencing Center for Infectious Disease"/>
            <person name="Wu L."/>
            <person name="Ma J."/>
        </authorList>
    </citation>
    <scope>NUCLEOTIDE SEQUENCE [LARGE SCALE GENOMIC DNA]</scope>
    <source>
        <strain evidence="2 3">JCM 17504</strain>
    </source>
</reference>
<proteinExistence type="predicted"/>
<evidence type="ECO:0000259" key="1">
    <source>
        <dbReference type="Pfam" id="PF00085"/>
    </source>
</evidence>
<accession>A0AAV3UCQ0</accession>
<dbReference type="EMBL" id="BAABKX010000001">
    <property type="protein sequence ID" value="GAA5043325.1"/>
    <property type="molecule type" value="Genomic_DNA"/>
</dbReference>
<keyword evidence="3" id="KW-1185">Reference proteome</keyword>
<organism evidence="2 3">
    <name type="scientific">Haladaptatus pallidirubidus</name>
    <dbReference type="NCBI Taxonomy" id="1008152"/>
    <lineage>
        <taxon>Archaea</taxon>
        <taxon>Methanobacteriati</taxon>
        <taxon>Methanobacteriota</taxon>
        <taxon>Stenosarchaea group</taxon>
        <taxon>Halobacteria</taxon>
        <taxon>Halobacteriales</taxon>
        <taxon>Haladaptataceae</taxon>
        <taxon>Haladaptatus</taxon>
    </lineage>
</organism>
<dbReference type="Proteomes" id="UP001501729">
    <property type="component" value="Unassembled WGS sequence"/>
</dbReference>